<accession>A0AAU9R8Q5</accession>
<feature type="chain" id="PRO_5043807127" evidence="1">
    <location>
        <begin position="28"/>
        <end position="77"/>
    </location>
</feature>
<evidence type="ECO:0000313" key="3">
    <source>
        <dbReference type="Proteomes" id="UP000836841"/>
    </source>
</evidence>
<name>A0AAU9R8Q5_THLAR</name>
<dbReference type="Proteomes" id="UP000836841">
    <property type="component" value="Chromosome 1"/>
</dbReference>
<evidence type="ECO:0000256" key="1">
    <source>
        <dbReference type="SAM" id="SignalP"/>
    </source>
</evidence>
<gene>
    <name evidence="2" type="ORF">TAV2_LOCUS2151</name>
</gene>
<protein>
    <submittedName>
        <fullName evidence="2">Uncharacterized protein</fullName>
    </submittedName>
</protein>
<dbReference type="EMBL" id="OU466857">
    <property type="protein sequence ID" value="CAH2036209.1"/>
    <property type="molecule type" value="Genomic_DNA"/>
</dbReference>
<organism evidence="2 3">
    <name type="scientific">Thlaspi arvense</name>
    <name type="common">Field penny-cress</name>
    <dbReference type="NCBI Taxonomy" id="13288"/>
    <lineage>
        <taxon>Eukaryota</taxon>
        <taxon>Viridiplantae</taxon>
        <taxon>Streptophyta</taxon>
        <taxon>Embryophyta</taxon>
        <taxon>Tracheophyta</taxon>
        <taxon>Spermatophyta</taxon>
        <taxon>Magnoliopsida</taxon>
        <taxon>eudicotyledons</taxon>
        <taxon>Gunneridae</taxon>
        <taxon>Pentapetalae</taxon>
        <taxon>rosids</taxon>
        <taxon>malvids</taxon>
        <taxon>Brassicales</taxon>
        <taxon>Brassicaceae</taxon>
        <taxon>Thlaspideae</taxon>
        <taxon>Thlaspi</taxon>
    </lineage>
</organism>
<evidence type="ECO:0000313" key="2">
    <source>
        <dbReference type="EMBL" id="CAH2036209.1"/>
    </source>
</evidence>
<dbReference type="AlphaFoldDB" id="A0AAU9R8Q5"/>
<keyword evidence="1" id="KW-0732">Signal</keyword>
<reference evidence="2 3" key="1">
    <citation type="submission" date="2022-03" db="EMBL/GenBank/DDBJ databases">
        <authorList>
            <person name="Nunn A."/>
            <person name="Chopra R."/>
            <person name="Nunn A."/>
            <person name="Contreras Garrido A."/>
        </authorList>
    </citation>
    <scope>NUCLEOTIDE SEQUENCE [LARGE SCALE GENOMIC DNA]</scope>
</reference>
<proteinExistence type="predicted"/>
<keyword evidence="3" id="KW-1185">Reference proteome</keyword>
<sequence length="77" mass="8834">MEKISMKFAFVFFLSLTFVMSIRTIEASRLLPKETSQTVLHHDVLPQVVKHQNVHCKKGCYVQCVPNPFAVECFCVC</sequence>
<feature type="signal peptide" evidence="1">
    <location>
        <begin position="1"/>
        <end position="27"/>
    </location>
</feature>